<dbReference type="Proteomes" id="UP000192501">
    <property type="component" value="Unassembled WGS sequence"/>
</dbReference>
<dbReference type="EMBL" id="LTAI01000081">
    <property type="protein sequence ID" value="ORD99985.1"/>
    <property type="molecule type" value="Genomic_DNA"/>
</dbReference>
<dbReference type="InterPro" id="IPR043128">
    <property type="entry name" value="Rev_trsase/Diguanyl_cyclase"/>
</dbReference>
<dbReference type="FunFam" id="3.30.70.270:FF:000003">
    <property type="entry name" value="Transposon Ty3-G Gag-Pol polyprotein"/>
    <property type="match status" value="1"/>
</dbReference>
<proteinExistence type="predicted"/>
<dbReference type="InterPro" id="IPR000477">
    <property type="entry name" value="RT_dom"/>
</dbReference>
<dbReference type="Gene3D" id="3.30.70.270">
    <property type="match status" value="1"/>
</dbReference>
<dbReference type="PANTHER" id="PTHR33064">
    <property type="entry name" value="POL PROTEIN"/>
    <property type="match status" value="1"/>
</dbReference>
<organism evidence="2 3">
    <name type="scientific">Hepatospora eriocheir</name>
    <dbReference type="NCBI Taxonomy" id="1081669"/>
    <lineage>
        <taxon>Eukaryota</taxon>
        <taxon>Fungi</taxon>
        <taxon>Fungi incertae sedis</taxon>
        <taxon>Microsporidia</taxon>
        <taxon>Hepatosporidae</taxon>
        <taxon>Hepatospora</taxon>
    </lineage>
</organism>
<accession>A0A1X0QJW2</accession>
<feature type="domain" description="Reverse transcriptase" evidence="1">
    <location>
        <begin position="1"/>
        <end position="82"/>
    </location>
</feature>
<dbReference type="InterPro" id="IPR043502">
    <property type="entry name" value="DNA/RNA_pol_sf"/>
</dbReference>
<name>A0A1X0QJW2_9MICR</name>
<sequence>MRVPFGLANTPRAFVNAIQEIFEEIEFVRIFIDDVLIFSKSFDEHIRHLEKLLNLMFKSNLSVNFIKSVFCQESVKYLGLIIDLEGVKPDMNELCKFEKKMQVRNKKDIMRLVGFLNYYRPFVQNMSKK</sequence>
<dbReference type="VEuPathDB" id="MicrosporidiaDB:A0H76_2547"/>
<dbReference type="Pfam" id="PF00078">
    <property type="entry name" value="RVT_1"/>
    <property type="match status" value="1"/>
</dbReference>
<evidence type="ECO:0000313" key="2">
    <source>
        <dbReference type="EMBL" id="ORD99985.1"/>
    </source>
</evidence>
<gene>
    <name evidence="2" type="primary">YI31B</name>
    <name evidence="2" type="ORF">A0H76_2547</name>
</gene>
<dbReference type="PROSITE" id="PS50878">
    <property type="entry name" value="RT_POL"/>
    <property type="match status" value="1"/>
</dbReference>
<evidence type="ECO:0000313" key="3">
    <source>
        <dbReference type="Proteomes" id="UP000192501"/>
    </source>
</evidence>
<dbReference type="PANTHER" id="PTHR33064:SF37">
    <property type="entry name" value="RIBONUCLEASE H"/>
    <property type="match status" value="1"/>
</dbReference>
<dbReference type="InterPro" id="IPR051320">
    <property type="entry name" value="Viral_Replic_Matur_Polypro"/>
</dbReference>
<protein>
    <submittedName>
        <fullName evidence="2">YI31B</fullName>
    </submittedName>
</protein>
<dbReference type="SUPFAM" id="SSF56672">
    <property type="entry name" value="DNA/RNA polymerases"/>
    <property type="match status" value="1"/>
</dbReference>
<comment type="caution">
    <text evidence="2">The sequence shown here is derived from an EMBL/GenBank/DDBJ whole genome shotgun (WGS) entry which is preliminary data.</text>
</comment>
<reference evidence="2 3" key="1">
    <citation type="journal article" date="2017" name="Environ. Microbiol.">
        <title>Decay of the glycolytic pathway and adaptation to intranuclear parasitism within Enterocytozoonidae microsporidia.</title>
        <authorList>
            <person name="Wiredu Boakye D."/>
            <person name="Jaroenlak P."/>
            <person name="Prachumwat A."/>
            <person name="Williams T.A."/>
            <person name="Bateman K.S."/>
            <person name="Itsathitphaisarn O."/>
            <person name="Sritunyalucksana K."/>
            <person name="Paszkiewicz K.H."/>
            <person name="Moore K.A."/>
            <person name="Stentiford G.D."/>
            <person name="Williams B.A."/>
        </authorList>
    </citation>
    <scope>NUCLEOTIDE SEQUENCE [LARGE SCALE GENOMIC DNA]</scope>
    <source>
        <strain evidence="3">canceri</strain>
    </source>
</reference>
<evidence type="ECO:0000259" key="1">
    <source>
        <dbReference type="PROSITE" id="PS50878"/>
    </source>
</evidence>
<dbReference type="AlphaFoldDB" id="A0A1X0QJW2"/>